<dbReference type="Pfam" id="PF07885">
    <property type="entry name" value="Ion_trans_2"/>
    <property type="match status" value="2"/>
</dbReference>
<feature type="transmembrane region" description="Helical" evidence="9">
    <location>
        <begin position="345"/>
        <end position="366"/>
    </location>
</feature>
<feature type="transmembrane region" description="Helical" evidence="9">
    <location>
        <begin position="306"/>
        <end position="325"/>
    </location>
</feature>
<dbReference type="EMBL" id="ML178837">
    <property type="protein sequence ID" value="TFK98800.1"/>
    <property type="molecule type" value="Genomic_DNA"/>
</dbReference>
<comment type="subcellular location">
    <subcellularLocation>
        <location evidence="1">Membrane</location>
        <topology evidence="1">Multi-pass membrane protein</topology>
    </subcellularLocation>
</comment>
<dbReference type="GO" id="GO:0030322">
    <property type="term" value="P:stabilization of membrane potential"/>
    <property type="evidence" value="ECO:0007669"/>
    <property type="project" value="TreeGrafter"/>
</dbReference>
<keyword evidence="5" id="KW-0406">Ion transport</keyword>
<evidence type="ECO:0000256" key="4">
    <source>
        <dbReference type="ARBA" id="ARBA00022989"/>
    </source>
</evidence>
<dbReference type="SUPFAM" id="SSF81324">
    <property type="entry name" value="Voltage-gated potassium channels"/>
    <property type="match status" value="2"/>
</dbReference>
<dbReference type="OrthoDB" id="297496at2759"/>
<dbReference type="GO" id="GO:0005886">
    <property type="term" value="C:plasma membrane"/>
    <property type="evidence" value="ECO:0007669"/>
    <property type="project" value="TreeGrafter"/>
</dbReference>
<evidence type="ECO:0000256" key="1">
    <source>
        <dbReference type="ARBA" id="ARBA00004141"/>
    </source>
</evidence>
<dbReference type="GO" id="GO:0015271">
    <property type="term" value="F:outward rectifier potassium channel activity"/>
    <property type="evidence" value="ECO:0007669"/>
    <property type="project" value="TreeGrafter"/>
</dbReference>
<feature type="transmembrane region" description="Helical" evidence="9">
    <location>
        <begin position="124"/>
        <end position="147"/>
    </location>
</feature>
<evidence type="ECO:0000256" key="8">
    <source>
        <dbReference type="SAM" id="MobiDB-lite"/>
    </source>
</evidence>
<feature type="transmembrane region" description="Helical" evidence="9">
    <location>
        <begin position="424"/>
        <end position="445"/>
    </location>
</feature>
<accession>A0A5C3QEE3</accession>
<dbReference type="InterPro" id="IPR013099">
    <property type="entry name" value="K_chnl_dom"/>
</dbReference>
<evidence type="ECO:0000259" key="10">
    <source>
        <dbReference type="Pfam" id="PF07885"/>
    </source>
</evidence>
<feature type="transmembrane region" description="Helical" evidence="9">
    <location>
        <begin position="159"/>
        <end position="177"/>
    </location>
</feature>
<keyword evidence="4 9" id="KW-1133">Transmembrane helix</keyword>
<feature type="transmembrane region" description="Helical" evidence="9">
    <location>
        <begin position="482"/>
        <end position="506"/>
    </location>
</feature>
<feature type="transmembrane region" description="Helical" evidence="9">
    <location>
        <begin position="265"/>
        <end position="285"/>
    </location>
</feature>
<dbReference type="Gene3D" id="1.10.287.70">
    <property type="match status" value="2"/>
</dbReference>
<dbReference type="Proteomes" id="UP000305067">
    <property type="component" value="Unassembled WGS sequence"/>
</dbReference>
<organism evidence="11 12">
    <name type="scientific">Pterulicium gracile</name>
    <dbReference type="NCBI Taxonomy" id="1884261"/>
    <lineage>
        <taxon>Eukaryota</taxon>
        <taxon>Fungi</taxon>
        <taxon>Dikarya</taxon>
        <taxon>Basidiomycota</taxon>
        <taxon>Agaricomycotina</taxon>
        <taxon>Agaricomycetes</taxon>
        <taxon>Agaricomycetidae</taxon>
        <taxon>Agaricales</taxon>
        <taxon>Pleurotineae</taxon>
        <taxon>Pterulaceae</taxon>
        <taxon>Pterulicium</taxon>
    </lineage>
</organism>
<feature type="compositionally biased region" description="Acidic residues" evidence="8">
    <location>
        <begin position="53"/>
        <end position="63"/>
    </location>
</feature>
<evidence type="ECO:0000256" key="5">
    <source>
        <dbReference type="ARBA" id="ARBA00023065"/>
    </source>
</evidence>
<feature type="transmembrane region" description="Helical" evidence="9">
    <location>
        <begin position="197"/>
        <end position="220"/>
    </location>
</feature>
<evidence type="ECO:0000256" key="6">
    <source>
        <dbReference type="ARBA" id="ARBA00023136"/>
    </source>
</evidence>
<keyword evidence="12" id="KW-1185">Reference proteome</keyword>
<sequence>MNDPELPISDFGDGAVKDMRSALLGNSPEAPSEQKRHHLASGDGELDFRREVVEDDDQEEVGPEEPRREWFVSTAFPLVAGTFGPLASLFSICAIVEGWRVRLPDEPGVNGLESEGTPVKDPHWLLGLNVASLILALIANLILLFNFAQRIRYAIAQPLTIILWYISGFTLVALLVITPRIKVDNLPTPHQHFSQSYYSGIISASLYLVLSTLLLVNLLTASPFPYPVPSRHRTKSQEKRVSSLRDAFTHSASFAPLTIPQRTLMLQSTFFTIYLGLGALWFTLLERRSISPLTPSSQQASEDGPNFNATMHFTSALFFVDYTLLTIGFGSDYPPQNAASRIVVIPYALVGILILAMVVGSVRSLVVERGKLKSWKRGLWKERMRMLAEKHREEGSTGGFGAEAFEAMRLISKRVERKRSIMEVANALFAYLTVWFIGAMVFYYTERPQQWTYPTALYFTQISLLTIGYGDYVPQSNAGRPFFVLWSLIAVPTVTVFISVVGTAIVRGVKAASVWVARRSILPEKDADTGSEGEKKDGGDGQDATKTKLELKLVGEIARLLLHMGKNGGGSDHAWEEWKEWLDLLDLEAEEVVGARPVSQRNEKATGWLSHDGPLLSDLSETEWVLARLCKTLEKRLGQAAEATATS</sequence>
<keyword evidence="6 9" id="KW-0472">Membrane</keyword>
<protein>
    <recommendedName>
        <fullName evidence="10">Potassium channel domain-containing protein</fullName>
    </recommendedName>
</protein>
<dbReference type="PANTHER" id="PTHR11003:SF342">
    <property type="entry name" value="OUTWARD-RECTIFIER POTASSIUM CHANNEL TOK1"/>
    <property type="match status" value="1"/>
</dbReference>
<evidence type="ECO:0000256" key="2">
    <source>
        <dbReference type="ARBA" id="ARBA00022448"/>
    </source>
</evidence>
<keyword evidence="7" id="KW-0407">Ion channel</keyword>
<evidence type="ECO:0000256" key="7">
    <source>
        <dbReference type="ARBA" id="ARBA00023303"/>
    </source>
</evidence>
<evidence type="ECO:0000313" key="11">
    <source>
        <dbReference type="EMBL" id="TFK98800.1"/>
    </source>
</evidence>
<feature type="domain" description="Potassium channel" evidence="10">
    <location>
        <begin position="431"/>
        <end position="506"/>
    </location>
</feature>
<dbReference type="GO" id="GO:0022841">
    <property type="term" value="F:potassium ion leak channel activity"/>
    <property type="evidence" value="ECO:0007669"/>
    <property type="project" value="TreeGrafter"/>
</dbReference>
<name>A0A5C3QEE3_9AGAR</name>
<reference evidence="11 12" key="1">
    <citation type="journal article" date="2019" name="Nat. Ecol. Evol.">
        <title>Megaphylogeny resolves global patterns of mushroom evolution.</title>
        <authorList>
            <person name="Varga T."/>
            <person name="Krizsan K."/>
            <person name="Foldi C."/>
            <person name="Dima B."/>
            <person name="Sanchez-Garcia M."/>
            <person name="Sanchez-Ramirez S."/>
            <person name="Szollosi G.J."/>
            <person name="Szarkandi J.G."/>
            <person name="Papp V."/>
            <person name="Albert L."/>
            <person name="Andreopoulos W."/>
            <person name="Angelini C."/>
            <person name="Antonin V."/>
            <person name="Barry K.W."/>
            <person name="Bougher N.L."/>
            <person name="Buchanan P."/>
            <person name="Buyck B."/>
            <person name="Bense V."/>
            <person name="Catcheside P."/>
            <person name="Chovatia M."/>
            <person name="Cooper J."/>
            <person name="Damon W."/>
            <person name="Desjardin D."/>
            <person name="Finy P."/>
            <person name="Geml J."/>
            <person name="Haridas S."/>
            <person name="Hughes K."/>
            <person name="Justo A."/>
            <person name="Karasinski D."/>
            <person name="Kautmanova I."/>
            <person name="Kiss B."/>
            <person name="Kocsube S."/>
            <person name="Kotiranta H."/>
            <person name="LaButti K.M."/>
            <person name="Lechner B.E."/>
            <person name="Liimatainen K."/>
            <person name="Lipzen A."/>
            <person name="Lukacs Z."/>
            <person name="Mihaltcheva S."/>
            <person name="Morgado L.N."/>
            <person name="Niskanen T."/>
            <person name="Noordeloos M.E."/>
            <person name="Ohm R.A."/>
            <person name="Ortiz-Santana B."/>
            <person name="Ovrebo C."/>
            <person name="Racz N."/>
            <person name="Riley R."/>
            <person name="Savchenko A."/>
            <person name="Shiryaev A."/>
            <person name="Soop K."/>
            <person name="Spirin V."/>
            <person name="Szebenyi C."/>
            <person name="Tomsovsky M."/>
            <person name="Tulloss R.E."/>
            <person name="Uehling J."/>
            <person name="Grigoriev I.V."/>
            <person name="Vagvolgyi C."/>
            <person name="Papp T."/>
            <person name="Martin F.M."/>
            <person name="Miettinen O."/>
            <person name="Hibbett D.S."/>
            <person name="Nagy L.G."/>
        </authorList>
    </citation>
    <scope>NUCLEOTIDE SEQUENCE [LARGE SCALE GENOMIC DNA]</scope>
    <source>
        <strain evidence="11 12">CBS 309.79</strain>
    </source>
</reference>
<dbReference type="PANTHER" id="PTHR11003">
    <property type="entry name" value="POTASSIUM CHANNEL, SUBFAMILY K"/>
    <property type="match status" value="1"/>
</dbReference>
<keyword evidence="2" id="KW-0813">Transport</keyword>
<proteinExistence type="predicted"/>
<feature type="region of interest" description="Disordered" evidence="8">
    <location>
        <begin position="24"/>
        <end position="66"/>
    </location>
</feature>
<feature type="transmembrane region" description="Helical" evidence="9">
    <location>
        <begin position="451"/>
        <end position="470"/>
    </location>
</feature>
<dbReference type="AlphaFoldDB" id="A0A5C3QEE3"/>
<dbReference type="InterPro" id="IPR003280">
    <property type="entry name" value="2pore_dom_K_chnl"/>
</dbReference>
<dbReference type="STRING" id="1884261.A0A5C3QEE3"/>
<feature type="transmembrane region" description="Helical" evidence="9">
    <location>
        <begin position="75"/>
        <end position="99"/>
    </location>
</feature>
<keyword evidence="3 9" id="KW-0812">Transmembrane</keyword>
<evidence type="ECO:0000256" key="9">
    <source>
        <dbReference type="SAM" id="Phobius"/>
    </source>
</evidence>
<gene>
    <name evidence="11" type="ORF">BDV98DRAFT_572236</name>
</gene>
<evidence type="ECO:0000313" key="12">
    <source>
        <dbReference type="Proteomes" id="UP000305067"/>
    </source>
</evidence>
<feature type="domain" description="Potassium channel" evidence="10">
    <location>
        <begin position="308"/>
        <end position="366"/>
    </location>
</feature>
<evidence type="ECO:0000256" key="3">
    <source>
        <dbReference type="ARBA" id="ARBA00022692"/>
    </source>
</evidence>